<dbReference type="EMBL" id="BK059129">
    <property type="protein sequence ID" value="DAE32807.1"/>
    <property type="molecule type" value="Genomic_DNA"/>
</dbReference>
<proteinExistence type="predicted"/>
<organism evidence="1">
    <name type="scientific">virus sp. ct1Hk25</name>
    <dbReference type="NCBI Taxonomy" id="2825803"/>
    <lineage>
        <taxon>Viruses</taxon>
    </lineage>
</organism>
<protein>
    <submittedName>
        <fullName evidence="1">Uncharacterized protein</fullName>
    </submittedName>
</protein>
<reference evidence="1" key="1">
    <citation type="journal article" date="2021" name="Proc. Natl. Acad. Sci. U.S.A.">
        <title>A Catalog of Tens of Thousands of Viruses from Human Metagenomes Reveals Hidden Associations with Chronic Diseases.</title>
        <authorList>
            <person name="Tisza M.J."/>
            <person name="Buck C.B."/>
        </authorList>
    </citation>
    <scope>NUCLEOTIDE SEQUENCE</scope>
    <source>
        <strain evidence="1">Ct1Hk25</strain>
    </source>
</reference>
<accession>A0A8S5RN83</accession>
<sequence length="63" mass="7265">MKKNREELHRTFAGVLYEADFSTDRPSPWNLNRISQSLYYAAREREAGTSGTGQENKNNNKTD</sequence>
<name>A0A8S5RN83_9VIRU</name>
<evidence type="ECO:0000313" key="1">
    <source>
        <dbReference type="EMBL" id="DAE32807.1"/>
    </source>
</evidence>